<feature type="repeat" description="WD" evidence="4">
    <location>
        <begin position="79"/>
        <end position="107"/>
    </location>
</feature>
<dbReference type="SMART" id="SM00320">
    <property type="entry name" value="WD40"/>
    <property type="match status" value="1"/>
</dbReference>
<dbReference type="AlphaFoldDB" id="A0A2U1N6G5"/>
<dbReference type="PANTHER" id="PTHR44019:SF20">
    <property type="entry name" value="WD REPEAT-CONTAINING PROTEIN 55"/>
    <property type="match status" value="1"/>
</dbReference>
<comment type="caution">
    <text evidence="6">The sequence shown here is derived from an EMBL/GenBank/DDBJ whole genome shotgun (WGS) entry which is preliminary data.</text>
</comment>
<evidence type="ECO:0000256" key="1">
    <source>
        <dbReference type="ARBA" id="ARBA00007625"/>
    </source>
</evidence>
<proteinExistence type="inferred from homology"/>
<evidence type="ECO:0000256" key="3">
    <source>
        <dbReference type="ARBA" id="ARBA00022737"/>
    </source>
</evidence>
<sequence length="194" mass="21599">MVAKLYVGIQSGTMLLYSWGFFKDCSDRFTALSPNPMNSLLKLDEDRVIVGSENDLIGLVGILPNRVIQPIGEHLDLPVDRLAFSHDTKFLGSISHDSTLKLWDIHSIVQDSGKTRESKSGADSDKDDIDMDTDDRLRKSSDGTKTKNKGGAQGLDIRSNFFADLKFMFLDITEHVQNMTTTQSGLGHIYVLFN</sequence>
<dbReference type="SUPFAM" id="SSF50978">
    <property type="entry name" value="WD40 repeat-like"/>
    <property type="match status" value="1"/>
</dbReference>
<dbReference type="InterPro" id="IPR001680">
    <property type="entry name" value="WD40_rpt"/>
</dbReference>
<dbReference type="Proteomes" id="UP000245207">
    <property type="component" value="Unassembled WGS sequence"/>
</dbReference>
<dbReference type="PANTHER" id="PTHR44019">
    <property type="entry name" value="WD REPEAT-CONTAINING PROTEIN 55"/>
    <property type="match status" value="1"/>
</dbReference>
<accession>A0A2U1N6G5</accession>
<evidence type="ECO:0000256" key="2">
    <source>
        <dbReference type="ARBA" id="ARBA00022574"/>
    </source>
</evidence>
<feature type="region of interest" description="Disordered" evidence="5">
    <location>
        <begin position="114"/>
        <end position="151"/>
    </location>
</feature>
<dbReference type="InterPro" id="IPR050505">
    <property type="entry name" value="WDR55/POC1"/>
</dbReference>
<dbReference type="PROSITE" id="PS50082">
    <property type="entry name" value="WD_REPEATS_2"/>
    <property type="match status" value="1"/>
</dbReference>
<organism evidence="6 7">
    <name type="scientific">Artemisia annua</name>
    <name type="common">Sweet wormwood</name>
    <dbReference type="NCBI Taxonomy" id="35608"/>
    <lineage>
        <taxon>Eukaryota</taxon>
        <taxon>Viridiplantae</taxon>
        <taxon>Streptophyta</taxon>
        <taxon>Embryophyta</taxon>
        <taxon>Tracheophyta</taxon>
        <taxon>Spermatophyta</taxon>
        <taxon>Magnoliopsida</taxon>
        <taxon>eudicotyledons</taxon>
        <taxon>Gunneridae</taxon>
        <taxon>Pentapetalae</taxon>
        <taxon>asterids</taxon>
        <taxon>campanulids</taxon>
        <taxon>Asterales</taxon>
        <taxon>Asteraceae</taxon>
        <taxon>Asteroideae</taxon>
        <taxon>Anthemideae</taxon>
        <taxon>Artemisiinae</taxon>
        <taxon>Artemisia</taxon>
    </lineage>
</organism>
<evidence type="ECO:0000313" key="6">
    <source>
        <dbReference type="EMBL" id="PWA69102.1"/>
    </source>
</evidence>
<comment type="similarity">
    <text evidence="1">Belongs to the WD repeat WDR55 family.</text>
</comment>
<dbReference type="PROSITE" id="PS00678">
    <property type="entry name" value="WD_REPEATS_1"/>
    <property type="match status" value="1"/>
</dbReference>
<keyword evidence="3" id="KW-0677">Repeat</keyword>
<dbReference type="OrthoDB" id="2288928at2759"/>
<evidence type="ECO:0000313" key="7">
    <source>
        <dbReference type="Proteomes" id="UP000245207"/>
    </source>
</evidence>
<feature type="compositionally biased region" description="Basic and acidic residues" evidence="5">
    <location>
        <begin position="114"/>
        <end position="124"/>
    </location>
</feature>
<dbReference type="EMBL" id="PKPP01003503">
    <property type="protein sequence ID" value="PWA69102.1"/>
    <property type="molecule type" value="Genomic_DNA"/>
</dbReference>
<feature type="compositionally biased region" description="Basic and acidic residues" evidence="5">
    <location>
        <begin position="134"/>
        <end position="145"/>
    </location>
</feature>
<evidence type="ECO:0000256" key="5">
    <source>
        <dbReference type="SAM" id="MobiDB-lite"/>
    </source>
</evidence>
<evidence type="ECO:0000256" key="4">
    <source>
        <dbReference type="PROSITE-ProRule" id="PRU00221"/>
    </source>
</evidence>
<name>A0A2U1N6G5_ARTAN</name>
<reference evidence="6 7" key="1">
    <citation type="journal article" date="2018" name="Mol. Plant">
        <title>The genome of Artemisia annua provides insight into the evolution of Asteraceae family and artemisinin biosynthesis.</title>
        <authorList>
            <person name="Shen Q."/>
            <person name="Zhang L."/>
            <person name="Liao Z."/>
            <person name="Wang S."/>
            <person name="Yan T."/>
            <person name="Shi P."/>
            <person name="Liu M."/>
            <person name="Fu X."/>
            <person name="Pan Q."/>
            <person name="Wang Y."/>
            <person name="Lv Z."/>
            <person name="Lu X."/>
            <person name="Zhang F."/>
            <person name="Jiang W."/>
            <person name="Ma Y."/>
            <person name="Chen M."/>
            <person name="Hao X."/>
            <person name="Li L."/>
            <person name="Tang Y."/>
            <person name="Lv G."/>
            <person name="Zhou Y."/>
            <person name="Sun X."/>
            <person name="Brodelius P.E."/>
            <person name="Rose J.K.C."/>
            <person name="Tang K."/>
        </authorList>
    </citation>
    <scope>NUCLEOTIDE SEQUENCE [LARGE SCALE GENOMIC DNA]</scope>
    <source>
        <strain evidence="7">cv. Huhao1</strain>
        <tissue evidence="6">Leaf</tissue>
    </source>
</reference>
<dbReference type="InterPro" id="IPR036322">
    <property type="entry name" value="WD40_repeat_dom_sf"/>
</dbReference>
<dbReference type="InterPro" id="IPR015943">
    <property type="entry name" value="WD40/YVTN_repeat-like_dom_sf"/>
</dbReference>
<gene>
    <name evidence="6" type="ORF">CTI12_AA299570</name>
</gene>
<dbReference type="STRING" id="35608.A0A2U1N6G5"/>
<dbReference type="InterPro" id="IPR019775">
    <property type="entry name" value="WD40_repeat_CS"/>
</dbReference>
<keyword evidence="7" id="KW-1185">Reference proteome</keyword>
<protein>
    <submittedName>
        <fullName evidence="6">Transducin family protein / WD-40 repeat family protein</fullName>
    </submittedName>
</protein>
<dbReference type="Gene3D" id="2.130.10.10">
    <property type="entry name" value="YVTN repeat-like/Quinoprotein amine dehydrogenase"/>
    <property type="match status" value="1"/>
</dbReference>
<keyword evidence="2 4" id="KW-0853">WD repeat</keyword>